<gene>
    <name evidence="6" type="ORF">CODIS_39830</name>
</gene>
<dbReference type="Pfam" id="PF00034">
    <property type="entry name" value="Cytochrom_C"/>
    <property type="match status" value="1"/>
</dbReference>
<dbReference type="OrthoDB" id="9779283at2"/>
<name>A0A7Z0VIG6_9GAMM</name>
<proteinExistence type="predicted"/>
<evidence type="ECO:0000259" key="5">
    <source>
        <dbReference type="PROSITE" id="PS51007"/>
    </source>
</evidence>
<evidence type="ECO:0000256" key="2">
    <source>
        <dbReference type="ARBA" id="ARBA00022723"/>
    </source>
</evidence>
<evidence type="ECO:0000313" key="6">
    <source>
        <dbReference type="EMBL" id="ODJ85804.1"/>
    </source>
</evidence>
<dbReference type="PANTHER" id="PTHR35008">
    <property type="entry name" value="BLL4482 PROTEIN-RELATED"/>
    <property type="match status" value="1"/>
</dbReference>
<dbReference type="Gene3D" id="1.10.760.10">
    <property type="entry name" value="Cytochrome c-like domain"/>
    <property type="match status" value="2"/>
</dbReference>
<reference evidence="6 7" key="1">
    <citation type="submission" date="2016-06" db="EMBL/GenBank/DDBJ databases">
        <title>Genome sequence of endosymbiont of Candidatus Endolucinida thiodiazotropha.</title>
        <authorList>
            <person name="Poehlein A."/>
            <person name="Koenig S."/>
            <person name="Heiden S.E."/>
            <person name="Thuermer A."/>
            <person name="Voget S."/>
            <person name="Daniel R."/>
            <person name="Markert S."/>
            <person name="Gros O."/>
            <person name="Schweder T."/>
        </authorList>
    </citation>
    <scope>NUCLEOTIDE SEQUENCE [LARGE SCALE GENOMIC DNA]</scope>
    <source>
        <strain evidence="6 7">COS</strain>
    </source>
</reference>
<accession>A0A7Z0VIG6</accession>
<dbReference type="GO" id="GO:0009055">
    <property type="term" value="F:electron transfer activity"/>
    <property type="evidence" value="ECO:0007669"/>
    <property type="project" value="InterPro"/>
</dbReference>
<sequence>MFGLLAIEPLTAGTPVPIEELLKRSYLDDYHSNVVFGYRIITETERFGARYSGNQLRCSNCHLNAGRKPDAIPLNVAGMYPKWRSKNGRRNGIGLRIRECFVYSLDGIMPPEDSPEILAVAAYISHISYGEMIGEAPPGRGVPTLPDTGYDPNPANGKAIYDSKCALCHGSDGHGIPGIPPLWGMDAYNKGAGMANTKKAAGFIWANMPLGQERSLTHQDALDVSAYINMQIRPGDPRRSKMLKLFESISGLVE</sequence>
<dbReference type="EMBL" id="MARB01000035">
    <property type="protein sequence ID" value="ODJ85804.1"/>
    <property type="molecule type" value="Genomic_DNA"/>
</dbReference>
<keyword evidence="7" id="KW-1185">Reference proteome</keyword>
<protein>
    <submittedName>
        <fullName evidence="6">Cytochrome c</fullName>
    </submittedName>
</protein>
<dbReference type="Proteomes" id="UP000094769">
    <property type="component" value="Unassembled WGS sequence"/>
</dbReference>
<dbReference type="InterPro" id="IPR009056">
    <property type="entry name" value="Cyt_c-like_dom"/>
</dbReference>
<dbReference type="SUPFAM" id="SSF46626">
    <property type="entry name" value="Cytochrome c"/>
    <property type="match status" value="2"/>
</dbReference>
<evidence type="ECO:0000256" key="1">
    <source>
        <dbReference type="ARBA" id="ARBA00022617"/>
    </source>
</evidence>
<dbReference type="GO" id="GO:0020037">
    <property type="term" value="F:heme binding"/>
    <property type="evidence" value="ECO:0007669"/>
    <property type="project" value="InterPro"/>
</dbReference>
<evidence type="ECO:0000256" key="4">
    <source>
        <dbReference type="PROSITE-ProRule" id="PRU00433"/>
    </source>
</evidence>
<dbReference type="PANTHER" id="PTHR35008:SF9">
    <property type="entry name" value="CYTOCHROME C DOMAIN-CONTAINING PROTEIN"/>
    <property type="match status" value="1"/>
</dbReference>
<keyword evidence="2 4" id="KW-0479">Metal-binding</keyword>
<dbReference type="AlphaFoldDB" id="A0A7Z0VIG6"/>
<dbReference type="InterPro" id="IPR036909">
    <property type="entry name" value="Cyt_c-like_dom_sf"/>
</dbReference>
<keyword evidence="1 4" id="KW-0349">Heme</keyword>
<dbReference type="InterPro" id="IPR051459">
    <property type="entry name" value="Cytochrome_c-type_DH"/>
</dbReference>
<organism evidence="6 7">
    <name type="scientific">Candidatus Thiodiazotropha endolucinida</name>
    <dbReference type="NCBI Taxonomy" id="1655433"/>
    <lineage>
        <taxon>Bacteria</taxon>
        <taxon>Pseudomonadati</taxon>
        <taxon>Pseudomonadota</taxon>
        <taxon>Gammaproteobacteria</taxon>
        <taxon>Chromatiales</taxon>
        <taxon>Sedimenticolaceae</taxon>
        <taxon>Candidatus Thiodiazotropha</taxon>
    </lineage>
</organism>
<keyword evidence="3 4" id="KW-0408">Iron</keyword>
<comment type="caution">
    <text evidence="6">The sequence shown here is derived from an EMBL/GenBank/DDBJ whole genome shotgun (WGS) entry which is preliminary data.</text>
</comment>
<dbReference type="RefSeq" id="WP_069128296.1">
    <property type="nucleotide sequence ID" value="NZ_MARB01000035.1"/>
</dbReference>
<dbReference type="GO" id="GO:0046872">
    <property type="term" value="F:metal ion binding"/>
    <property type="evidence" value="ECO:0007669"/>
    <property type="project" value="UniProtKB-KW"/>
</dbReference>
<evidence type="ECO:0000256" key="3">
    <source>
        <dbReference type="ARBA" id="ARBA00023004"/>
    </source>
</evidence>
<dbReference type="PROSITE" id="PS51007">
    <property type="entry name" value="CYTC"/>
    <property type="match status" value="1"/>
</dbReference>
<feature type="domain" description="Cytochrome c" evidence="5">
    <location>
        <begin position="152"/>
        <end position="232"/>
    </location>
</feature>
<evidence type="ECO:0000313" key="7">
    <source>
        <dbReference type="Proteomes" id="UP000094769"/>
    </source>
</evidence>